<dbReference type="RefSeq" id="WP_336544506.1">
    <property type="nucleotide sequence ID" value="NZ_JBBBDM010000001.1"/>
</dbReference>
<sequence length="217" mass="23398">MLLKRLALVGLLFGAGLATSACTDGYGYSGVAVGYGGGGYYDGGYGGYGYAPGYGYGYGGYPSYFGWYGDYYYPGTGIYVYDQYRRPYRWNDSQRRYWEQRRNGWRGDRNFRNDWNGFDRSRPNGFGGDRGPGFRGDRGPGVRGDRGPGVRGDGVRGDRGGWRGRQNFSATPGAVPQAVAPAGTGQPRTWGGYRGGGGARMGGPRGGGFHGGGRGRR</sequence>
<dbReference type="Proteomes" id="UP001367771">
    <property type="component" value="Unassembled WGS sequence"/>
</dbReference>
<feature type="region of interest" description="Disordered" evidence="1">
    <location>
        <begin position="119"/>
        <end position="217"/>
    </location>
</feature>
<proteinExistence type="predicted"/>
<feature type="chain" id="PRO_5045176767" description="Peptidase" evidence="2">
    <location>
        <begin position="21"/>
        <end position="217"/>
    </location>
</feature>
<feature type="compositionally biased region" description="Basic and acidic residues" evidence="1">
    <location>
        <begin position="135"/>
        <end position="161"/>
    </location>
</feature>
<feature type="compositionally biased region" description="Gly residues" evidence="1">
    <location>
        <begin position="125"/>
        <end position="134"/>
    </location>
</feature>
<evidence type="ECO:0000313" key="3">
    <source>
        <dbReference type="EMBL" id="MEI5686203.1"/>
    </source>
</evidence>
<comment type="caution">
    <text evidence="3">The sequence shown here is derived from an EMBL/GenBank/DDBJ whole genome shotgun (WGS) entry which is preliminary data.</text>
</comment>
<feature type="compositionally biased region" description="Low complexity" evidence="1">
    <location>
        <begin position="170"/>
        <end position="185"/>
    </location>
</feature>
<name>A0ABU8GZB3_9SPHN</name>
<feature type="signal peptide" evidence="2">
    <location>
        <begin position="1"/>
        <end position="20"/>
    </location>
</feature>
<keyword evidence="4" id="KW-1185">Reference proteome</keyword>
<reference evidence="3 4" key="1">
    <citation type="journal article" date="2013" name="Int. J. Syst. Evol. Microbiol.">
        <title>Sphingomonas kyungheensis sp. nov., a bacterium with ginsenoside-converting activity isolated from soil of a ginseng field.</title>
        <authorList>
            <person name="Son H.M."/>
            <person name="Yang J.E."/>
            <person name="Park Y."/>
            <person name="Han C.K."/>
            <person name="Kim S.G."/>
            <person name="Kook M."/>
            <person name="Yi T.H."/>
        </authorList>
    </citation>
    <scope>NUCLEOTIDE SEQUENCE [LARGE SCALE GENOMIC DNA]</scope>
    <source>
        <strain evidence="3 4">LMG 26582</strain>
    </source>
</reference>
<feature type="compositionally biased region" description="Gly residues" evidence="1">
    <location>
        <begin position="192"/>
        <end position="217"/>
    </location>
</feature>
<evidence type="ECO:0000256" key="1">
    <source>
        <dbReference type="SAM" id="MobiDB-lite"/>
    </source>
</evidence>
<dbReference type="PROSITE" id="PS51257">
    <property type="entry name" value="PROKAR_LIPOPROTEIN"/>
    <property type="match status" value="1"/>
</dbReference>
<dbReference type="EMBL" id="JBBBDM010000001">
    <property type="protein sequence ID" value="MEI5686203.1"/>
    <property type="molecule type" value="Genomic_DNA"/>
</dbReference>
<evidence type="ECO:0000313" key="4">
    <source>
        <dbReference type="Proteomes" id="UP001367771"/>
    </source>
</evidence>
<organism evidence="3 4">
    <name type="scientific">Sphingomonas kyungheensis</name>
    <dbReference type="NCBI Taxonomy" id="1069987"/>
    <lineage>
        <taxon>Bacteria</taxon>
        <taxon>Pseudomonadati</taxon>
        <taxon>Pseudomonadota</taxon>
        <taxon>Alphaproteobacteria</taxon>
        <taxon>Sphingomonadales</taxon>
        <taxon>Sphingomonadaceae</taxon>
        <taxon>Sphingomonas</taxon>
    </lineage>
</organism>
<protein>
    <recommendedName>
        <fullName evidence="5">Peptidase</fullName>
    </recommendedName>
</protein>
<evidence type="ECO:0008006" key="5">
    <source>
        <dbReference type="Google" id="ProtNLM"/>
    </source>
</evidence>
<evidence type="ECO:0000256" key="2">
    <source>
        <dbReference type="SAM" id="SignalP"/>
    </source>
</evidence>
<gene>
    <name evidence="3" type="ORF">V8201_03820</name>
</gene>
<accession>A0ABU8GZB3</accession>
<keyword evidence="2" id="KW-0732">Signal</keyword>